<dbReference type="KEGG" id="mva:Mvan_3247"/>
<dbReference type="AlphaFoldDB" id="A1TA47"/>
<feature type="compositionally biased region" description="Acidic residues" evidence="1">
    <location>
        <begin position="39"/>
        <end position="48"/>
    </location>
</feature>
<accession>A1TA47</accession>
<feature type="region of interest" description="Disordered" evidence="1">
    <location>
        <begin position="1"/>
        <end position="63"/>
    </location>
</feature>
<dbReference type="Proteomes" id="UP000009159">
    <property type="component" value="Chromosome"/>
</dbReference>
<organism evidence="2 3">
    <name type="scientific">Mycolicibacterium vanbaalenii (strain DSM 7251 / JCM 13017 / BCRC 16820 / KCTC 9966 / NRRL B-24157 / PYR-1)</name>
    <name type="common">Mycobacterium vanbaalenii</name>
    <dbReference type="NCBI Taxonomy" id="350058"/>
    <lineage>
        <taxon>Bacteria</taxon>
        <taxon>Bacillati</taxon>
        <taxon>Actinomycetota</taxon>
        <taxon>Actinomycetes</taxon>
        <taxon>Mycobacteriales</taxon>
        <taxon>Mycobacteriaceae</taxon>
        <taxon>Mycolicibacterium</taxon>
    </lineage>
</organism>
<keyword evidence="3" id="KW-1185">Reference proteome</keyword>
<sequence length="63" mass="6920">MFRLPYPGDVTSECGDTESTLPLSPAPPRRFGQLPDLAVSDDFDDPLPETELATWDGRPSREG</sequence>
<protein>
    <submittedName>
        <fullName evidence="2">Uncharacterized protein</fullName>
    </submittedName>
</protein>
<evidence type="ECO:0000313" key="2">
    <source>
        <dbReference type="EMBL" id="ABM14047.1"/>
    </source>
</evidence>
<evidence type="ECO:0000256" key="1">
    <source>
        <dbReference type="SAM" id="MobiDB-lite"/>
    </source>
</evidence>
<evidence type="ECO:0000313" key="3">
    <source>
        <dbReference type="Proteomes" id="UP000009159"/>
    </source>
</evidence>
<proteinExistence type="predicted"/>
<name>A1TA47_MYCVP</name>
<dbReference type="EMBL" id="CP000511">
    <property type="protein sequence ID" value="ABM14047.1"/>
    <property type="molecule type" value="Genomic_DNA"/>
</dbReference>
<dbReference type="HOGENOM" id="CLU_2881027_0_0_11"/>
<reference evidence="2" key="1">
    <citation type="submission" date="2006-12" db="EMBL/GenBank/DDBJ databases">
        <title>Complete sequence of Mycobacterium vanbaalenii PYR-1.</title>
        <authorList>
            <consortium name="US DOE Joint Genome Institute"/>
            <person name="Copeland A."/>
            <person name="Lucas S."/>
            <person name="Lapidus A."/>
            <person name="Barry K."/>
            <person name="Detter J.C."/>
            <person name="Glavina del Rio T."/>
            <person name="Hammon N."/>
            <person name="Israni S."/>
            <person name="Dalin E."/>
            <person name="Tice H."/>
            <person name="Pitluck S."/>
            <person name="Singan V."/>
            <person name="Schmutz J."/>
            <person name="Larimer F."/>
            <person name="Land M."/>
            <person name="Hauser L."/>
            <person name="Kyrpides N."/>
            <person name="Anderson I.J."/>
            <person name="Miller C."/>
            <person name="Richardson P."/>
        </authorList>
    </citation>
    <scope>NUCLEOTIDE SEQUENCE [LARGE SCALE GENOMIC DNA]</scope>
    <source>
        <strain evidence="2">PYR-1</strain>
    </source>
</reference>
<gene>
    <name evidence="2" type="ordered locus">Mvan_3247</name>
</gene>